<dbReference type="Proteomes" id="UP000038040">
    <property type="component" value="Unplaced"/>
</dbReference>
<proteinExistence type="predicted"/>
<keyword evidence="1" id="KW-1133">Transmembrane helix</keyword>
<name>A0A0N4UAK2_DRAME</name>
<reference evidence="6" key="1">
    <citation type="submission" date="2017-02" db="UniProtKB">
        <authorList>
            <consortium name="WormBaseParasite"/>
        </authorList>
    </citation>
    <scope>IDENTIFICATION</scope>
</reference>
<keyword evidence="1" id="KW-0472">Membrane</keyword>
<evidence type="ECO:0000313" key="6">
    <source>
        <dbReference type="WBParaSite" id="DME_0000418401-mRNA-1"/>
    </source>
</evidence>
<feature type="transmembrane region" description="Helical" evidence="1">
    <location>
        <begin position="93"/>
        <end position="119"/>
    </location>
</feature>
<dbReference type="OrthoDB" id="5869531at2759"/>
<protein>
    <submittedName>
        <fullName evidence="6">Serpentine receptor class gamma</fullName>
    </submittedName>
</protein>
<evidence type="ECO:0000256" key="1">
    <source>
        <dbReference type="SAM" id="Phobius"/>
    </source>
</evidence>
<dbReference type="Pfam" id="PF23346">
    <property type="entry name" value="DUF7087"/>
    <property type="match status" value="1"/>
</dbReference>
<evidence type="ECO:0000313" key="4">
    <source>
        <dbReference type="Proteomes" id="UP000038040"/>
    </source>
</evidence>
<reference evidence="3 5" key="2">
    <citation type="submission" date="2018-11" db="EMBL/GenBank/DDBJ databases">
        <authorList>
            <consortium name="Pathogen Informatics"/>
        </authorList>
    </citation>
    <scope>NUCLEOTIDE SEQUENCE [LARGE SCALE GENOMIC DNA]</scope>
</reference>
<sequence>MESDRIGKYFVIPVAVHCVNLYHTGKRFYYNIDGRFDFSQMLTVKNLMLKAKYASGYKVPSQVTKYLLFFLALFGSILLAVTSHYLITKIPAILSALIYYLSDYATLIASMITVSLEIYKSVKEKMK</sequence>
<evidence type="ECO:0000313" key="3">
    <source>
        <dbReference type="EMBL" id="VDN58094.1"/>
    </source>
</evidence>
<dbReference type="InterPro" id="IPR055514">
    <property type="entry name" value="DUF7087"/>
</dbReference>
<gene>
    <name evidence="3" type="ORF">DME_LOCUS8067</name>
</gene>
<organism evidence="4 6">
    <name type="scientific">Dracunculus medinensis</name>
    <name type="common">Guinea worm</name>
    <dbReference type="NCBI Taxonomy" id="318479"/>
    <lineage>
        <taxon>Eukaryota</taxon>
        <taxon>Metazoa</taxon>
        <taxon>Ecdysozoa</taxon>
        <taxon>Nematoda</taxon>
        <taxon>Chromadorea</taxon>
        <taxon>Rhabditida</taxon>
        <taxon>Spirurina</taxon>
        <taxon>Dracunculoidea</taxon>
        <taxon>Dracunculidae</taxon>
        <taxon>Dracunculus</taxon>
    </lineage>
</organism>
<keyword evidence="5" id="KW-1185">Reference proteome</keyword>
<feature type="transmembrane region" description="Helical" evidence="1">
    <location>
        <begin position="66"/>
        <end position="87"/>
    </location>
</feature>
<dbReference type="Proteomes" id="UP000274756">
    <property type="component" value="Unassembled WGS sequence"/>
</dbReference>
<evidence type="ECO:0000313" key="5">
    <source>
        <dbReference type="Proteomes" id="UP000274756"/>
    </source>
</evidence>
<dbReference type="WBParaSite" id="DME_0000418401-mRNA-1">
    <property type="protein sequence ID" value="DME_0000418401-mRNA-1"/>
    <property type="gene ID" value="DME_0000418401"/>
</dbReference>
<evidence type="ECO:0000259" key="2">
    <source>
        <dbReference type="Pfam" id="PF23346"/>
    </source>
</evidence>
<dbReference type="EMBL" id="UYYG01001165">
    <property type="protein sequence ID" value="VDN58094.1"/>
    <property type="molecule type" value="Genomic_DNA"/>
</dbReference>
<keyword evidence="1" id="KW-0812">Transmembrane</keyword>
<accession>A0A0N4UAK2</accession>
<feature type="domain" description="DUF7087" evidence="2">
    <location>
        <begin position="1"/>
        <end position="120"/>
    </location>
</feature>
<dbReference type="AlphaFoldDB" id="A0A0N4UAK2"/>